<dbReference type="PANTHER" id="PTHR33480">
    <property type="entry name" value="SET DOMAIN-CONTAINING PROTEIN-RELATED"/>
    <property type="match status" value="1"/>
</dbReference>
<feature type="region of interest" description="Disordered" evidence="1">
    <location>
        <begin position="786"/>
        <end position="867"/>
    </location>
</feature>
<gene>
    <name evidence="2" type="ORF">CHILSU_LOCUS254</name>
</gene>
<feature type="region of interest" description="Disordered" evidence="1">
    <location>
        <begin position="174"/>
        <end position="197"/>
    </location>
</feature>
<feature type="compositionally biased region" description="Basic and acidic residues" evidence="1">
    <location>
        <begin position="111"/>
        <end position="122"/>
    </location>
</feature>
<sequence>MTVTLLDDDMMLGDYRSVAHEVTESSTLDQLNVKKLNNVRKSLNFNNLEPPIDISLENFSINESGLTSYLTENIPFSFDSLRELDGDENNELPYSLQENVEDDCEINKAQPDETTEKNESHQSDFSPTDGSDFDPGNISMHDEEYGTEMEFYVRGTKKRLKNKSEKQFKKFSKEHKELLKSSSNDIPEETNSPKTQKQLHMKYEDVEENKCQNKFGNSKRTWTRRNACFYCQQVVTNFTRHLLRNHQSEFEVIEYKSIKDEDPKIRKMKRQEVSDKIRNKGNFLHNSKVCFDRDGSMTLIPAKRRDMTSSPSSFATCKNCLGIFKRSTFFRHFKKCGTNTCEGRVLTKNSITIIPNTETASEELKKKILPHLRSDETALVVKNDRLILAYGTRLLKKKKERRSRKAICSKMRDLATLLVLIRKHDCSITTLTDALDPEKYEVFIASIKEMCGFNEDTGQVRVPSIPARILPAVLGCVDILYTQSIMSSESTAFKELYKKKLDDFKQLVTINWQWEVSSNAEKTKKRRHMIKENVLPLEDDIRTVMETIVKLEGKYARKLKIDCNVINYESLCTVTIAHIIMLDRKRAGDVAEAELTFYINRRNEEIPEEVLKTLTPDQRKSIKTLDVFQIPGKRTRSVPILLTKTMKENIDLIIACRDDLKIPNTYALLFARPFTDEPFNGGKCLDKIKELCNLKRPEMITSTGMRHHIATMSQLHSTQNDKYTEHLAGFLGHDIAVHAKNYRLPLQVLQKAVVGSQLMKYEPHRNRSPPQIINTEKQIMVPRGEYSEEPVQSNGEATENSEFAKENDRVDSEVNSEDENLKDNKEKSVKEENKHDDKKSEEKDDRVESKENHEEKSEEKNQEDMPEELIISKLNKKLTKINFHNNQKYGSNIQTRFKRRNVDQTETKEKINKKETKSKKTQLDSLSTNEDLNDEICENPIQKKTKKRSLQDSDKDIDQTETKKKNPKTIKKQKKARVYVSSSSEEDCEKLIQKKTRKHPLQDSDEEIIVRRRKKTHRFWSDEEIKAVKFYFKEYIKKKINPGKAKCLEVLKKAPALQRRTWMQLNSYVNNIYKNK</sequence>
<feature type="compositionally biased region" description="Basic residues" evidence="1">
    <location>
        <begin position="965"/>
        <end position="974"/>
    </location>
</feature>
<feature type="compositionally biased region" description="Basic and acidic residues" evidence="1">
    <location>
        <begin position="819"/>
        <end position="863"/>
    </location>
</feature>
<feature type="compositionally biased region" description="Polar residues" evidence="1">
    <location>
        <begin position="790"/>
        <end position="801"/>
    </location>
</feature>
<protein>
    <recommendedName>
        <fullName evidence="4">Myb-like domain-containing protein</fullName>
    </recommendedName>
</protein>
<evidence type="ECO:0000313" key="3">
    <source>
        <dbReference type="Proteomes" id="UP001153292"/>
    </source>
</evidence>
<feature type="region of interest" description="Disordered" evidence="1">
    <location>
        <begin position="111"/>
        <end position="141"/>
    </location>
</feature>
<dbReference type="EMBL" id="OU963894">
    <property type="protein sequence ID" value="CAH2979423.1"/>
    <property type="molecule type" value="Genomic_DNA"/>
</dbReference>
<keyword evidence="3" id="KW-1185">Reference proteome</keyword>
<name>A0ABN8L4H3_CHISP</name>
<evidence type="ECO:0000313" key="2">
    <source>
        <dbReference type="EMBL" id="CAH2979423.1"/>
    </source>
</evidence>
<evidence type="ECO:0000256" key="1">
    <source>
        <dbReference type="SAM" id="MobiDB-lite"/>
    </source>
</evidence>
<organism evidence="2 3">
    <name type="scientific">Chilo suppressalis</name>
    <name type="common">Asiatic rice borer moth</name>
    <dbReference type="NCBI Taxonomy" id="168631"/>
    <lineage>
        <taxon>Eukaryota</taxon>
        <taxon>Metazoa</taxon>
        <taxon>Ecdysozoa</taxon>
        <taxon>Arthropoda</taxon>
        <taxon>Hexapoda</taxon>
        <taxon>Insecta</taxon>
        <taxon>Pterygota</taxon>
        <taxon>Neoptera</taxon>
        <taxon>Endopterygota</taxon>
        <taxon>Lepidoptera</taxon>
        <taxon>Glossata</taxon>
        <taxon>Ditrysia</taxon>
        <taxon>Pyraloidea</taxon>
        <taxon>Crambidae</taxon>
        <taxon>Crambinae</taxon>
        <taxon>Chilo</taxon>
    </lineage>
</organism>
<feature type="compositionally biased region" description="Basic and acidic residues" evidence="1">
    <location>
        <begin position="949"/>
        <end position="964"/>
    </location>
</feature>
<dbReference type="Proteomes" id="UP001153292">
    <property type="component" value="Chromosome 1"/>
</dbReference>
<feature type="compositionally biased region" description="Basic and acidic residues" evidence="1">
    <location>
        <begin position="802"/>
        <end position="812"/>
    </location>
</feature>
<dbReference type="PANTHER" id="PTHR33480:SF1">
    <property type="entry name" value="TYR RECOMBINASE DOMAIN-CONTAINING PROTEIN"/>
    <property type="match status" value="1"/>
</dbReference>
<evidence type="ECO:0008006" key="4">
    <source>
        <dbReference type="Google" id="ProtNLM"/>
    </source>
</evidence>
<reference evidence="2" key="1">
    <citation type="submission" date="2021-12" db="EMBL/GenBank/DDBJ databases">
        <authorList>
            <person name="King R."/>
        </authorList>
    </citation>
    <scope>NUCLEOTIDE SEQUENCE</scope>
</reference>
<feature type="compositionally biased region" description="Basic and acidic residues" evidence="1">
    <location>
        <begin position="900"/>
        <end position="915"/>
    </location>
</feature>
<accession>A0ABN8L4H3</accession>
<proteinExistence type="predicted"/>
<feature type="region of interest" description="Disordered" evidence="1">
    <location>
        <begin position="890"/>
        <end position="974"/>
    </location>
</feature>